<reference evidence="1" key="2">
    <citation type="submission" date="2021-04" db="EMBL/GenBank/DDBJ databases">
        <authorList>
            <person name="Gilroy R."/>
        </authorList>
    </citation>
    <scope>NUCLEOTIDE SEQUENCE</scope>
    <source>
        <strain evidence="1">CHK189-11263</strain>
    </source>
</reference>
<dbReference type="SUPFAM" id="SSF56784">
    <property type="entry name" value="HAD-like"/>
    <property type="match status" value="1"/>
</dbReference>
<proteinExistence type="predicted"/>
<evidence type="ECO:0000313" key="2">
    <source>
        <dbReference type="Proteomes" id="UP000824208"/>
    </source>
</evidence>
<organism evidence="1 2">
    <name type="scientific">Candidatus Flavonifractor intestinipullorum</name>
    <dbReference type="NCBI Taxonomy" id="2838587"/>
    <lineage>
        <taxon>Bacteria</taxon>
        <taxon>Bacillati</taxon>
        <taxon>Bacillota</taxon>
        <taxon>Clostridia</taxon>
        <taxon>Eubacteriales</taxon>
        <taxon>Oscillospiraceae</taxon>
        <taxon>Flavonifractor</taxon>
    </lineage>
</organism>
<accession>A0A9D2M9I7</accession>
<dbReference type="Gene3D" id="3.30.1240.10">
    <property type="match status" value="1"/>
</dbReference>
<dbReference type="EMBL" id="DWYC01000041">
    <property type="protein sequence ID" value="HJB56676.1"/>
    <property type="molecule type" value="Genomic_DNA"/>
</dbReference>
<dbReference type="GO" id="GO:0000287">
    <property type="term" value="F:magnesium ion binding"/>
    <property type="evidence" value="ECO:0007669"/>
    <property type="project" value="TreeGrafter"/>
</dbReference>
<dbReference type="InterPro" id="IPR006379">
    <property type="entry name" value="HAD-SF_hydro_IIB"/>
</dbReference>
<dbReference type="Proteomes" id="UP000824208">
    <property type="component" value="Unassembled WGS sequence"/>
</dbReference>
<keyword evidence="1" id="KW-0378">Hydrolase</keyword>
<dbReference type="Pfam" id="PF08282">
    <property type="entry name" value="Hydrolase_3"/>
    <property type="match status" value="1"/>
</dbReference>
<reference evidence="1" key="1">
    <citation type="journal article" date="2021" name="PeerJ">
        <title>Extensive microbial diversity within the chicken gut microbiome revealed by metagenomics and culture.</title>
        <authorList>
            <person name="Gilroy R."/>
            <person name="Ravi A."/>
            <person name="Getino M."/>
            <person name="Pursley I."/>
            <person name="Horton D.L."/>
            <person name="Alikhan N.F."/>
            <person name="Baker D."/>
            <person name="Gharbi K."/>
            <person name="Hall N."/>
            <person name="Watson M."/>
            <person name="Adriaenssens E.M."/>
            <person name="Foster-Nyarko E."/>
            <person name="Jarju S."/>
            <person name="Secka A."/>
            <person name="Antonio M."/>
            <person name="Oren A."/>
            <person name="Chaudhuri R.R."/>
            <person name="La Ragione R."/>
            <person name="Hildebrand F."/>
            <person name="Pallen M.J."/>
        </authorList>
    </citation>
    <scope>NUCLEOTIDE SEQUENCE</scope>
    <source>
        <strain evidence="1">CHK189-11263</strain>
    </source>
</reference>
<dbReference type="Gene3D" id="3.40.50.1000">
    <property type="entry name" value="HAD superfamily/HAD-like"/>
    <property type="match status" value="1"/>
</dbReference>
<evidence type="ECO:0000313" key="1">
    <source>
        <dbReference type="EMBL" id="HJB56676.1"/>
    </source>
</evidence>
<dbReference type="InterPro" id="IPR023214">
    <property type="entry name" value="HAD_sf"/>
</dbReference>
<dbReference type="PANTHER" id="PTHR10000:SF8">
    <property type="entry name" value="HAD SUPERFAMILY HYDROLASE-LIKE, TYPE 3"/>
    <property type="match status" value="1"/>
</dbReference>
<dbReference type="GO" id="GO:0016791">
    <property type="term" value="F:phosphatase activity"/>
    <property type="evidence" value="ECO:0007669"/>
    <property type="project" value="TreeGrafter"/>
</dbReference>
<gene>
    <name evidence="1" type="ORF">H9714_03895</name>
</gene>
<sequence>MGKFDGALLISDFDDTLLRTSAAVWSGQELPEIPAYNLERIRYWIDNGGRFALASGRVWISFVHFLPMVPTNAPCGTGNGAAIIDPATGDNLFLHPLPDSIGAVLEDLERLHLTCACELYRADNGSDVIRPNDLTRNHAHISRYTFREITRFEESRPPFLKALFEGQPEELQALQQYMVAQPWYADYEAFFSSDTLLELIARGANKGTMAVKLAELCGVSLEHTYCIGDNANDLPMLEQARIAFAPSNAVPAILESGAVILCDCMEGAVGQAIDYLDNLY</sequence>
<name>A0A9D2M9I7_9FIRM</name>
<comment type="caution">
    <text evidence="1">The sequence shown here is derived from an EMBL/GenBank/DDBJ whole genome shotgun (WGS) entry which is preliminary data.</text>
</comment>
<dbReference type="AlphaFoldDB" id="A0A9D2M9I7"/>
<dbReference type="PANTHER" id="PTHR10000">
    <property type="entry name" value="PHOSPHOSERINE PHOSPHATASE"/>
    <property type="match status" value="1"/>
</dbReference>
<dbReference type="NCBIfam" id="TIGR01484">
    <property type="entry name" value="HAD-SF-IIB"/>
    <property type="match status" value="1"/>
</dbReference>
<protein>
    <submittedName>
        <fullName evidence="1">HAD-IIB family hydrolase</fullName>
    </submittedName>
</protein>
<dbReference type="InterPro" id="IPR036412">
    <property type="entry name" value="HAD-like_sf"/>
</dbReference>
<dbReference type="GO" id="GO:0005829">
    <property type="term" value="C:cytosol"/>
    <property type="evidence" value="ECO:0007669"/>
    <property type="project" value="TreeGrafter"/>
</dbReference>